<evidence type="ECO:0000256" key="2">
    <source>
        <dbReference type="SAM" id="Phobius"/>
    </source>
</evidence>
<accession>A0A1X7L7T0</accession>
<dbReference type="Proteomes" id="UP000193244">
    <property type="component" value="Unassembled WGS sequence"/>
</dbReference>
<dbReference type="InterPro" id="IPR021403">
    <property type="entry name" value="DUF3043"/>
</dbReference>
<organism evidence="3 4">
    <name type="scientific">Agreia pratensis</name>
    <dbReference type="NCBI Taxonomy" id="150121"/>
    <lineage>
        <taxon>Bacteria</taxon>
        <taxon>Bacillati</taxon>
        <taxon>Actinomycetota</taxon>
        <taxon>Actinomycetes</taxon>
        <taxon>Micrococcales</taxon>
        <taxon>Microbacteriaceae</taxon>
        <taxon>Agreia</taxon>
    </lineage>
</organism>
<name>A0A1X7L7T0_9MICO</name>
<evidence type="ECO:0000256" key="1">
    <source>
        <dbReference type="SAM" id="MobiDB-lite"/>
    </source>
</evidence>
<gene>
    <name evidence="3" type="ORF">SAMN06296010_3372</name>
</gene>
<evidence type="ECO:0000313" key="3">
    <source>
        <dbReference type="EMBL" id="SMG49239.1"/>
    </source>
</evidence>
<dbReference type="Pfam" id="PF11241">
    <property type="entry name" value="DUF3043"/>
    <property type="match status" value="1"/>
</dbReference>
<protein>
    <recommendedName>
        <fullName evidence="5">DUF3043 domain-containing protein</fullName>
    </recommendedName>
</protein>
<feature type="compositionally biased region" description="Basic and acidic residues" evidence="1">
    <location>
        <begin position="1"/>
        <end position="16"/>
    </location>
</feature>
<dbReference type="AlphaFoldDB" id="A0A1X7L7T0"/>
<dbReference type="RefSeq" id="WP_244894817.1">
    <property type="nucleotide sequence ID" value="NZ_FXAY01000008.1"/>
</dbReference>
<dbReference type="EMBL" id="FXAY01000008">
    <property type="protein sequence ID" value="SMG49239.1"/>
    <property type="molecule type" value="Genomic_DNA"/>
</dbReference>
<feature type="compositionally biased region" description="Basic and acidic residues" evidence="1">
    <location>
        <begin position="47"/>
        <end position="65"/>
    </location>
</feature>
<sequence>MAKDKAPALDAPRDAQFDDAPISGKGHATPTRKEREAANKRPLVAGDNKEARKASRAKLQESRDRARVGMANGEEKFLPLRDKGPQRRYVRDYVDARFSLGEVMIPVMFAVILATLVPNPTVQTALMLALYAFVVLVVVDSLLLGWLVTRKLKAKFGDSKVEKGVRWYAAMRALQLRPLRLPKPQVKRGKYPV</sequence>
<keyword evidence="2" id="KW-1133">Transmembrane helix</keyword>
<evidence type="ECO:0008006" key="5">
    <source>
        <dbReference type="Google" id="ProtNLM"/>
    </source>
</evidence>
<keyword evidence="2" id="KW-0472">Membrane</keyword>
<reference evidence="4" key="1">
    <citation type="submission" date="2017-04" db="EMBL/GenBank/DDBJ databases">
        <authorList>
            <person name="Varghese N."/>
            <person name="Submissions S."/>
        </authorList>
    </citation>
    <scope>NUCLEOTIDE SEQUENCE [LARGE SCALE GENOMIC DNA]</scope>
    <source>
        <strain evidence="4">VKM Ac-2510</strain>
    </source>
</reference>
<feature type="region of interest" description="Disordered" evidence="1">
    <location>
        <begin position="1"/>
        <end position="65"/>
    </location>
</feature>
<keyword evidence="2" id="KW-0812">Transmembrane</keyword>
<proteinExistence type="predicted"/>
<keyword evidence="4" id="KW-1185">Reference proteome</keyword>
<evidence type="ECO:0000313" key="4">
    <source>
        <dbReference type="Proteomes" id="UP000193244"/>
    </source>
</evidence>
<dbReference type="STRING" id="150121.SAMN06296010_3372"/>
<feature type="transmembrane region" description="Helical" evidence="2">
    <location>
        <begin position="96"/>
        <end position="116"/>
    </location>
</feature>
<feature type="transmembrane region" description="Helical" evidence="2">
    <location>
        <begin position="128"/>
        <end position="148"/>
    </location>
</feature>